<name>A0A382EEP7_9ZZZZ</name>
<gene>
    <name evidence="10" type="ORF">METZ01_LOCUS202042</name>
</gene>
<reference evidence="10" key="1">
    <citation type="submission" date="2018-05" db="EMBL/GenBank/DDBJ databases">
        <authorList>
            <person name="Lanie J.A."/>
            <person name="Ng W.-L."/>
            <person name="Kazmierczak K.M."/>
            <person name="Andrzejewski T.M."/>
            <person name="Davidsen T.M."/>
            <person name="Wayne K.J."/>
            <person name="Tettelin H."/>
            <person name="Glass J.I."/>
            <person name="Rusch D."/>
            <person name="Podicherti R."/>
            <person name="Tsui H.-C.T."/>
            <person name="Winkler M.E."/>
        </authorList>
    </citation>
    <scope>NUCLEOTIDE SEQUENCE</scope>
</reference>
<evidence type="ECO:0000256" key="5">
    <source>
        <dbReference type="ARBA" id="ARBA00022490"/>
    </source>
</evidence>
<dbReference type="InterPro" id="IPR046357">
    <property type="entry name" value="PPIase_dom_sf"/>
</dbReference>
<evidence type="ECO:0000259" key="9">
    <source>
        <dbReference type="PROSITE" id="PS50059"/>
    </source>
</evidence>
<dbReference type="PANTHER" id="PTHR47861:SF3">
    <property type="entry name" value="FKBP-TYPE PEPTIDYL-PROLYL CIS-TRANS ISOMERASE SLYD"/>
    <property type="match status" value="1"/>
</dbReference>
<sequence length="160" mass="17629">VIEKNKVISISYSLKDTQGEELDRADIDKPLEYLHGSGNIVSGLENALEGLKVGDKKEVTVEPKDGYGEIMTDLKMEVDRKAFPTDQKIATGMQFMAELADGKKHPFNVVDIKDDKIHVDGNHPLAGQTLHFSIEVTKIRAATSEELKHGHAHGEGGHHH</sequence>
<dbReference type="GO" id="GO:0042026">
    <property type="term" value="P:protein refolding"/>
    <property type="evidence" value="ECO:0007669"/>
    <property type="project" value="UniProtKB-ARBA"/>
</dbReference>
<evidence type="ECO:0000313" key="10">
    <source>
        <dbReference type="EMBL" id="SVB49188.1"/>
    </source>
</evidence>
<dbReference type="GO" id="GO:0005737">
    <property type="term" value="C:cytoplasm"/>
    <property type="evidence" value="ECO:0007669"/>
    <property type="project" value="UniProtKB-SubCell"/>
</dbReference>
<feature type="non-terminal residue" evidence="10">
    <location>
        <position position="1"/>
    </location>
</feature>
<evidence type="ECO:0000256" key="6">
    <source>
        <dbReference type="ARBA" id="ARBA00023110"/>
    </source>
</evidence>
<dbReference type="Pfam" id="PF00254">
    <property type="entry name" value="FKBP_C"/>
    <property type="match status" value="1"/>
</dbReference>
<dbReference type="InterPro" id="IPR001179">
    <property type="entry name" value="PPIase_FKBP_dom"/>
</dbReference>
<dbReference type="Gene3D" id="3.10.50.40">
    <property type="match status" value="1"/>
</dbReference>
<comment type="subcellular location">
    <subcellularLocation>
        <location evidence="2">Cytoplasm</location>
    </subcellularLocation>
</comment>
<dbReference type="SUPFAM" id="SSF54534">
    <property type="entry name" value="FKBP-like"/>
    <property type="match status" value="1"/>
</dbReference>
<evidence type="ECO:0000256" key="7">
    <source>
        <dbReference type="ARBA" id="ARBA00023186"/>
    </source>
</evidence>
<keyword evidence="6" id="KW-0697">Rotamase</keyword>
<comment type="similarity">
    <text evidence="3">Belongs to the FKBP-type PPIase family.</text>
</comment>
<dbReference type="EC" id="5.2.1.8" evidence="4"/>
<dbReference type="EMBL" id="UINC01044145">
    <property type="protein sequence ID" value="SVB49188.1"/>
    <property type="molecule type" value="Genomic_DNA"/>
</dbReference>
<dbReference type="GO" id="GO:0003755">
    <property type="term" value="F:peptidyl-prolyl cis-trans isomerase activity"/>
    <property type="evidence" value="ECO:0007669"/>
    <property type="project" value="UniProtKB-KW"/>
</dbReference>
<evidence type="ECO:0000256" key="2">
    <source>
        <dbReference type="ARBA" id="ARBA00004496"/>
    </source>
</evidence>
<evidence type="ECO:0000256" key="1">
    <source>
        <dbReference type="ARBA" id="ARBA00000971"/>
    </source>
</evidence>
<keyword evidence="7" id="KW-0143">Chaperone</keyword>
<evidence type="ECO:0000256" key="4">
    <source>
        <dbReference type="ARBA" id="ARBA00013194"/>
    </source>
</evidence>
<comment type="catalytic activity">
    <reaction evidence="1">
        <text>[protein]-peptidylproline (omega=180) = [protein]-peptidylproline (omega=0)</text>
        <dbReference type="Rhea" id="RHEA:16237"/>
        <dbReference type="Rhea" id="RHEA-COMP:10747"/>
        <dbReference type="Rhea" id="RHEA-COMP:10748"/>
        <dbReference type="ChEBI" id="CHEBI:83833"/>
        <dbReference type="ChEBI" id="CHEBI:83834"/>
        <dbReference type="EC" id="5.2.1.8"/>
    </reaction>
</comment>
<dbReference type="AlphaFoldDB" id="A0A382EEP7"/>
<organism evidence="10">
    <name type="scientific">marine metagenome</name>
    <dbReference type="NCBI Taxonomy" id="408172"/>
    <lineage>
        <taxon>unclassified sequences</taxon>
        <taxon>metagenomes</taxon>
        <taxon>ecological metagenomes</taxon>
    </lineage>
</organism>
<evidence type="ECO:0000256" key="8">
    <source>
        <dbReference type="ARBA" id="ARBA00023235"/>
    </source>
</evidence>
<keyword evidence="8" id="KW-0413">Isomerase</keyword>
<dbReference type="PANTHER" id="PTHR47861">
    <property type="entry name" value="FKBP-TYPE PEPTIDYL-PROLYL CIS-TRANS ISOMERASE SLYD"/>
    <property type="match status" value="1"/>
</dbReference>
<feature type="domain" description="PPIase FKBP-type" evidence="9">
    <location>
        <begin position="5"/>
        <end position="99"/>
    </location>
</feature>
<keyword evidence="5" id="KW-0963">Cytoplasm</keyword>
<protein>
    <recommendedName>
        <fullName evidence="4">peptidylprolyl isomerase</fullName>
        <ecNumber evidence="4">5.2.1.8</ecNumber>
    </recommendedName>
</protein>
<proteinExistence type="inferred from homology"/>
<evidence type="ECO:0000256" key="3">
    <source>
        <dbReference type="ARBA" id="ARBA00006577"/>
    </source>
</evidence>
<accession>A0A382EEP7</accession>
<dbReference type="PROSITE" id="PS50059">
    <property type="entry name" value="FKBP_PPIASE"/>
    <property type="match status" value="1"/>
</dbReference>